<comment type="caution">
    <text evidence="5">The sequence shown here is derived from an EMBL/GenBank/DDBJ whole genome shotgun (WGS) entry which is preliminary data.</text>
</comment>
<dbReference type="CDD" id="cd06591">
    <property type="entry name" value="GH31_xylosidase_XylS"/>
    <property type="match status" value="1"/>
</dbReference>
<dbReference type="InterPro" id="IPR000322">
    <property type="entry name" value="Glyco_hydro_31_TIM"/>
</dbReference>
<feature type="signal peptide" evidence="3">
    <location>
        <begin position="1"/>
        <end position="30"/>
    </location>
</feature>
<dbReference type="PROSITE" id="PS51820">
    <property type="entry name" value="PA14"/>
    <property type="match status" value="1"/>
</dbReference>
<dbReference type="Gene3D" id="2.60.40.1760">
    <property type="entry name" value="glycosyl hydrolase (family 31)"/>
    <property type="match status" value="1"/>
</dbReference>
<keyword evidence="2" id="KW-0326">Glycosidase</keyword>
<dbReference type="Gene3D" id="3.20.20.80">
    <property type="entry name" value="Glycosidases"/>
    <property type="match status" value="1"/>
</dbReference>
<dbReference type="CDD" id="cd14752">
    <property type="entry name" value="GH31_N"/>
    <property type="match status" value="1"/>
</dbReference>
<dbReference type="InterPro" id="IPR037524">
    <property type="entry name" value="PA14/GLEYA"/>
</dbReference>
<dbReference type="SUPFAM" id="SSF51445">
    <property type="entry name" value="(Trans)glycosidases"/>
    <property type="match status" value="1"/>
</dbReference>
<feature type="chain" id="PRO_5022221128" evidence="3">
    <location>
        <begin position="31"/>
        <end position="955"/>
    </location>
</feature>
<evidence type="ECO:0000256" key="2">
    <source>
        <dbReference type="RuleBase" id="RU361185"/>
    </source>
</evidence>
<dbReference type="InterPro" id="IPR011658">
    <property type="entry name" value="PA14_dom"/>
</dbReference>
<keyword evidence="2 5" id="KW-0378">Hydrolase</keyword>
<dbReference type="SMART" id="SM00758">
    <property type="entry name" value="PA14"/>
    <property type="match status" value="1"/>
</dbReference>
<dbReference type="SUPFAM" id="SSF51011">
    <property type="entry name" value="Glycosyl hydrolase domain"/>
    <property type="match status" value="1"/>
</dbReference>
<dbReference type="Gene3D" id="2.60.40.1180">
    <property type="entry name" value="Golgi alpha-mannosidase II"/>
    <property type="match status" value="2"/>
</dbReference>
<dbReference type="GO" id="GO:0004553">
    <property type="term" value="F:hydrolase activity, hydrolyzing O-glycosyl compounds"/>
    <property type="evidence" value="ECO:0007669"/>
    <property type="project" value="InterPro"/>
</dbReference>
<gene>
    <name evidence="5" type="ORF">L613_010200000030</name>
</gene>
<dbReference type="PANTHER" id="PTHR43863:SF2">
    <property type="entry name" value="MALTASE-GLUCOAMYLASE"/>
    <property type="match status" value="1"/>
</dbReference>
<dbReference type="InterPro" id="IPR011013">
    <property type="entry name" value="Gal_mutarotase_sf_dom"/>
</dbReference>
<feature type="domain" description="PA14" evidence="4">
    <location>
        <begin position="232"/>
        <end position="372"/>
    </location>
</feature>
<dbReference type="Pfam" id="PF07691">
    <property type="entry name" value="PA14"/>
    <property type="match status" value="1"/>
</dbReference>
<evidence type="ECO:0000259" key="4">
    <source>
        <dbReference type="PROSITE" id="PS51820"/>
    </source>
</evidence>
<comment type="similarity">
    <text evidence="1 2">Belongs to the glycosyl hydrolase 31 family.</text>
</comment>
<keyword evidence="6" id="KW-1185">Reference proteome</keyword>
<dbReference type="Gene3D" id="2.60.120.380">
    <property type="match status" value="1"/>
</dbReference>
<dbReference type="PANTHER" id="PTHR43863">
    <property type="entry name" value="HYDROLASE, PUTATIVE (AFU_ORTHOLOGUE AFUA_1G03140)-RELATED"/>
    <property type="match status" value="1"/>
</dbReference>
<evidence type="ECO:0000313" key="6">
    <source>
        <dbReference type="Proteomes" id="UP000321583"/>
    </source>
</evidence>
<dbReference type="InterPro" id="IPR025887">
    <property type="entry name" value="Glyco_hydro_31_N_dom"/>
</dbReference>
<dbReference type="SUPFAM" id="SSF74650">
    <property type="entry name" value="Galactose mutarotase-like"/>
    <property type="match status" value="1"/>
</dbReference>
<sequence>MMQNNRSMHARRALLAMSVVAALVPMQALAQSVERQADGVIVRPADTQAADVRLQLVSDRIVRVSADVDGDFQRSPSLMRAEAPSAPPAFEVEQEEGRVRVKASGIAAEVSLGDGSVSFFDANGKPLLAERPGAREFQPATFDGRDYYSVRQRFLSPQDEALYGTGLHQQGWMNLKGRDVELLQHNIDKAIPYLVSTRNYGILWDNNSITRYGDPKGLRPLQESLRVYDAKGRPGGFTATYSIDGKVRVQRREAEINYQYIKDLAAFPEQAKNKAEGGRTLVTWEGAIEASSGGRHTFSMYNSEYVKVYVDGKLVVDRWRQNWNPWHHEFALELEPGRRYPVRVEWDTIDPAYIALLHRDPRPAGEASDLSIWSEAGQMIDYYVVAGSNADELIAGYRWLTGKAVILPKWAYGFWQSRERYKTQAELTGVLDEYRRRGLPIDAIVLDWSYWPEDAWGSHDFDPANFPDPEGMVRHVHDQHAQIMISVWPKFYPTTEHYKELDAAGFMYRRNVEVGELDWIGKGYLNSFYDPFSRQAQGIFWRQVNAKLNSKGFDAWWLDATEPDLHSNIDVGERKARTMPNALGSSTEYFNAYPLPHSEGVYRGSRQVDPDRRVFILSRAFFAGQQRAAAAFWSGDIVPRWDDLREQISGLVNASMAGAPNVSMDIGGFSPERRYERKDPAHLDEWREQNLRWFQFGAFVPVFRLHGQFPYREIWELAPEGTPHYDSFVHYLKLRYTLLPYIYTLAADTWHRDGTILRALAMDFPHDPEVRDIADQYLFGPAFLVAPVTRYKARERQVYLPAGTSWIDFHTGQRHAGGQQVAAAAPLERSPLFVRAGSIVPRTVVQQYVDEKPGAPLLIEVYTGADGSFSLYEDDGRDYGYERGEFARIPLRWDEAKGELLIGARQGGYPGMVAAREIRVRWIDGPRTDAGALEPEADASVHYTGKPITLRRPRS</sequence>
<dbReference type="InterPro" id="IPR051816">
    <property type="entry name" value="Glycosyl_Hydrolase_31"/>
</dbReference>
<evidence type="ECO:0000256" key="3">
    <source>
        <dbReference type="SAM" id="SignalP"/>
    </source>
</evidence>
<dbReference type="Pfam" id="PF17137">
    <property type="entry name" value="DUF5110"/>
    <property type="match status" value="1"/>
</dbReference>
<evidence type="ECO:0000313" key="5">
    <source>
        <dbReference type="EMBL" id="TWH17571.1"/>
    </source>
</evidence>
<evidence type="ECO:0000256" key="1">
    <source>
        <dbReference type="ARBA" id="ARBA00007806"/>
    </source>
</evidence>
<dbReference type="EMBL" id="VLJS01000005">
    <property type="protein sequence ID" value="TWH17571.1"/>
    <property type="molecule type" value="Genomic_DNA"/>
</dbReference>
<dbReference type="AlphaFoldDB" id="A0A562E710"/>
<dbReference type="RefSeq" id="WP_028915433.1">
    <property type="nucleotide sequence ID" value="NZ_VLJS01000005.1"/>
</dbReference>
<dbReference type="OrthoDB" id="176168at2"/>
<dbReference type="GO" id="GO:0005975">
    <property type="term" value="P:carbohydrate metabolic process"/>
    <property type="evidence" value="ECO:0007669"/>
    <property type="project" value="InterPro"/>
</dbReference>
<dbReference type="InterPro" id="IPR017853">
    <property type="entry name" value="GH"/>
</dbReference>
<dbReference type="Pfam" id="PF13802">
    <property type="entry name" value="Gal_mutarotas_2"/>
    <property type="match status" value="1"/>
</dbReference>
<dbReference type="Pfam" id="PF01055">
    <property type="entry name" value="Glyco_hydro_31_2nd"/>
    <property type="match status" value="1"/>
</dbReference>
<reference evidence="5 6" key="1">
    <citation type="submission" date="2019-07" db="EMBL/GenBank/DDBJ databases">
        <title>Genome sequencing of lignin-degrading bacterial isolates.</title>
        <authorList>
            <person name="Gladden J."/>
        </authorList>
    </citation>
    <scope>NUCLEOTIDE SEQUENCE [LARGE SCALE GENOMIC DNA]</scope>
    <source>
        <strain evidence="5 6">J19</strain>
    </source>
</reference>
<dbReference type="Proteomes" id="UP000321583">
    <property type="component" value="Unassembled WGS sequence"/>
</dbReference>
<dbReference type="InterPro" id="IPR033403">
    <property type="entry name" value="DUF5110"/>
</dbReference>
<keyword evidence="3" id="KW-0732">Signal</keyword>
<dbReference type="InterPro" id="IPR013780">
    <property type="entry name" value="Glyco_hydro_b"/>
</dbReference>
<dbReference type="SUPFAM" id="SSF56988">
    <property type="entry name" value="Anthrax protective antigen"/>
    <property type="match status" value="1"/>
</dbReference>
<organism evidence="5 6">
    <name type="scientific">Pseudoxanthomonas taiwanensis J19</name>
    <dbReference type="NCBI Taxonomy" id="935569"/>
    <lineage>
        <taxon>Bacteria</taxon>
        <taxon>Pseudomonadati</taxon>
        <taxon>Pseudomonadota</taxon>
        <taxon>Gammaproteobacteria</taxon>
        <taxon>Lysobacterales</taxon>
        <taxon>Lysobacteraceae</taxon>
        <taxon>Pseudoxanthomonas</taxon>
    </lineage>
</organism>
<name>A0A562E710_9GAMM</name>
<dbReference type="Pfam" id="PF21365">
    <property type="entry name" value="Glyco_hydro_31_3rd"/>
    <property type="match status" value="1"/>
</dbReference>
<accession>A0A562E710</accession>
<dbReference type="GO" id="GO:0030246">
    <property type="term" value="F:carbohydrate binding"/>
    <property type="evidence" value="ECO:0007669"/>
    <property type="project" value="InterPro"/>
</dbReference>
<protein>
    <submittedName>
        <fullName evidence="5">Alpha-D-xyloside xylohydrolase</fullName>
    </submittedName>
</protein>
<dbReference type="InterPro" id="IPR048395">
    <property type="entry name" value="Glyco_hydro_31_C"/>
</dbReference>
<proteinExistence type="inferred from homology"/>